<name>A0ABP8A1Q5_9MICO</name>
<keyword evidence="2" id="KW-1185">Reference proteome</keyword>
<comment type="caution">
    <text evidence="1">The sequence shown here is derived from an EMBL/GenBank/DDBJ whole genome shotgun (WGS) entry which is preliminary data.</text>
</comment>
<sequence length="70" mass="8117">MIMLDKQDVLASLVFIGIDTSDVFRVRIDAKDGVDVWRLLRDDKGRLQYQSGRPLIDQEHYGLNSDHQPF</sequence>
<evidence type="ECO:0000313" key="2">
    <source>
        <dbReference type="Proteomes" id="UP001501079"/>
    </source>
</evidence>
<reference evidence="2" key="1">
    <citation type="journal article" date="2019" name="Int. J. Syst. Evol. Microbiol.">
        <title>The Global Catalogue of Microorganisms (GCM) 10K type strain sequencing project: providing services to taxonomists for standard genome sequencing and annotation.</title>
        <authorList>
            <consortium name="The Broad Institute Genomics Platform"/>
            <consortium name="The Broad Institute Genome Sequencing Center for Infectious Disease"/>
            <person name="Wu L."/>
            <person name="Ma J."/>
        </authorList>
    </citation>
    <scope>NUCLEOTIDE SEQUENCE [LARGE SCALE GENOMIC DNA]</scope>
    <source>
        <strain evidence="2">JCM 17591</strain>
    </source>
</reference>
<dbReference type="EMBL" id="BAABBW010000003">
    <property type="protein sequence ID" value="GAA4175781.1"/>
    <property type="molecule type" value="Genomic_DNA"/>
</dbReference>
<proteinExistence type="predicted"/>
<dbReference type="RefSeq" id="WP_344754293.1">
    <property type="nucleotide sequence ID" value="NZ_BAABBW010000003.1"/>
</dbReference>
<accession>A0ABP8A1Q5</accession>
<dbReference type="Proteomes" id="UP001501079">
    <property type="component" value="Unassembled WGS sequence"/>
</dbReference>
<organism evidence="1 2">
    <name type="scientific">Gryllotalpicola koreensis</name>
    <dbReference type="NCBI Taxonomy" id="993086"/>
    <lineage>
        <taxon>Bacteria</taxon>
        <taxon>Bacillati</taxon>
        <taxon>Actinomycetota</taxon>
        <taxon>Actinomycetes</taxon>
        <taxon>Micrococcales</taxon>
        <taxon>Microbacteriaceae</taxon>
        <taxon>Gryllotalpicola</taxon>
    </lineage>
</organism>
<evidence type="ECO:0000313" key="1">
    <source>
        <dbReference type="EMBL" id="GAA4175781.1"/>
    </source>
</evidence>
<gene>
    <name evidence="1" type="ORF">GCM10022287_21940</name>
</gene>
<protein>
    <submittedName>
        <fullName evidence="1">Uncharacterized protein</fullName>
    </submittedName>
</protein>